<dbReference type="EMBL" id="WUBS01000003">
    <property type="protein sequence ID" value="NDL62109.1"/>
    <property type="molecule type" value="Genomic_DNA"/>
</dbReference>
<dbReference type="Gene3D" id="1.10.1790.10">
    <property type="entry name" value="PRD domain"/>
    <property type="match status" value="2"/>
</dbReference>
<dbReference type="SUPFAM" id="SSF63520">
    <property type="entry name" value="PTS-regulatory domain, PRD"/>
    <property type="match status" value="2"/>
</dbReference>
<keyword evidence="4" id="KW-1185">Reference proteome</keyword>
<feature type="domain" description="PRD" evidence="2">
    <location>
        <begin position="65"/>
        <end position="170"/>
    </location>
</feature>
<reference evidence="3 4" key="1">
    <citation type="submission" date="2019-12" db="EMBL/GenBank/DDBJ databases">
        <authorList>
            <person name="Lee S.D."/>
        </authorList>
    </citation>
    <scope>NUCLEOTIDE SEQUENCE [LARGE SCALE GENOMIC DNA]</scope>
    <source>
        <strain evidence="3 4">SAP-6</strain>
    </source>
</reference>
<feature type="domain" description="PRD" evidence="2">
    <location>
        <begin position="171"/>
        <end position="280"/>
    </location>
</feature>
<protein>
    <submittedName>
        <fullName evidence="3">PRD domain-containing protein</fullName>
    </submittedName>
</protein>
<dbReference type="PROSITE" id="PS51372">
    <property type="entry name" value="PRD_2"/>
    <property type="match status" value="2"/>
</dbReference>
<evidence type="ECO:0000313" key="4">
    <source>
        <dbReference type="Proteomes" id="UP000461443"/>
    </source>
</evidence>
<proteinExistence type="predicted"/>
<dbReference type="Gene3D" id="2.30.24.10">
    <property type="entry name" value="CAT RNA-binding domain"/>
    <property type="match status" value="1"/>
</dbReference>
<organism evidence="3 4">
    <name type="scientific">Acerihabitans arboris</name>
    <dbReference type="NCBI Taxonomy" id="2691583"/>
    <lineage>
        <taxon>Bacteria</taxon>
        <taxon>Pseudomonadati</taxon>
        <taxon>Pseudomonadota</taxon>
        <taxon>Gammaproteobacteria</taxon>
        <taxon>Enterobacterales</taxon>
        <taxon>Pectobacteriaceae</taxon>
        <taxon>Acerihabitans</taxon>
    </lineage>
</organism>
<dbReference type="InterPro" id="IPR004341">
    <property type="entry name" value="CAT_RNA-bd_dom"/>
</dbReference>
<dbReference type="SMART" id="SM01061">
    <property type="entry name" value="CAT_RBD"/>
    <property type="match status" value="1"/>
</dbReference>
<accession>A0A845SDZ7</accession>
<keyword evidence="1" id="KW-0677">Repeat</keyword>
<dbReference type="Proteomes" id="UP000461443">
    <property type="component" value="Unassembled WGS sequence"/>
</dbReference>
<dbReference type="NCBIfam" id="NF046042">
    <property type="entry name" value="LicT"/>
    <property type="match status" value="1"/>
</dbReference>
<reference evidence="3 4" key="2">
    <citation type="submission" date="2020-02" db="EMBL/GenBank/DDBJ databases">
        <title>The new genus of Enterobacteriales.</title>
        <authorList>
            <person name="Kim I.S."/>
        </authorList>
    </citation>
    <scope>NUCLEOTIDE SEQUENCE [LARGE SCALE GENOMIC DNA]</scope>
    <source>
        <strain evidence="3 4">SAP-6</strain>
    </source>
</reference>
<dbReference type="PANTHER" id="PTHR30185:SF15">
    <property type="entry name" value="CRYPTIC BETA-GLUCOSIDE BGL OPERON ANTITERMINATOR"/>
    <property type="match status" value="1"/>
</dbReference>
<dbReference type="InterPro" id="IPR011608">
    <property type="entry name" value="PRD"/>
</dbReference>
<evidence type="ECO:0000313" key="3">
    <source>
        <dbReference type="EMBL" id="NDL62109.1"/>
    </source>
</evidence>
<dbReference type="GO" id="GO:0003723">
    <property type="term" value="F:RNA binding"/>
    <property type="evidence" value="ECO:0007669"/>
    <property type="project" value="InterPro"/>
</dbReference>
<dbReference type="SUPFAM" id="SSF50151">
    <property type="entry name" value="SacY-like RNA-binding domain"/>
    <property type="match status" value="1"/>
</dbReference>
<comment type="caution">
    <text evidence="3">The sequence shown here is derived from an EMBL/GenBank/DDBJ whole genome shotgun (WGS) entry which is preliminary data.</text>
</comment>
<name>A0A845SDZ7_9GAMM</name>
<evidence type="ECO:0000256" key="1">
    <source>
        <dbReference type="ARBA" id="ARBA00022737"/>
    </source>
</evidence>
<dbReference type="GO" id="GO:0006355">
    <property type="term" value="P:regulation of DNA-templated transcription"/>
    <property type="evidence" value="ECO:0007669"/>
    <property type="project" value="InterPro"/>
</dbReference>
<dbReference type="InterPro" id="IPR050661">
    <property type="entry name" value="BglG_antiterminators"/>
</dbReference>
<sequence>MKIDRILSNNAVLLITEQGEECVALGRGIGFGKKNGDAVDEAAIESRFLKSSGGLSTFFAEILSDIPPLYLSITEKIIRLARDALTIELQDTLFLALSDHINFAVLRYQKGMAIKNQLLWEIKRFYPHEFAIGQQALRIINESLQLQLPEDESGFIALHIVNASGENNMQKVMLSTEIVKNLLNIVKYDLNIVYDEQSLDYQRFITHLKFFTQRLLTREFVSHQQISLYDNIDQRLPRAWHCAQKLSSYVDKNYQYELTYDEVVFLAIHIERLRKDNFHH</sequence>
<dbReference type="InterPro" id="IPR036634">
    <property type="entry name" value="PRD_sf"/>
</dbReference>
<dbReference type="InterPro" id="IPR036650">
    <property type="entry name" value="CAT_RNA-bd_dom_sf"/>
</dbReference>
<evidence type="ECO:0000259" key="2">
    <source>
        <dbReference type="PROSITE" id="PS51372"/>
    </source>
</evidence>
<dbReference type="AlphaFoldDB" id="A0A845SDZ7"/>
<dbReference type="Pfam" id="PF03123">
    <property type="entry name" value="CAT_RBD"/>
    <property type="match status" value="1"/>
</dbReference>
<gene>
    <name evidence="3" type="ORF">GRH90_04980</name>
</gene>
<dbReference type="PANTHER" id="PTHR30185">
    <property type="entry name" value="CRYPTIC BETA-GLUCOSIDE BGL OPERON ANTITERMINATOR"/>
    <property type="match status" value="1"/>
</dbReference>
<dbReference type="Pfam" id="PF00874">
    <property type="entry name" value="PRD"/>
    <property type="match status" value="2"/>
</dbReference>